<feature type="region of interest" description="Disordered" evidence="4">
    <location>
        <begin position="280"/>
        <end position="344"/>
    </location>
</feature>
<dbReference type="Proteomes" id="UP001479436">
    <property type="component" value="Unassembled WGS sequence"/>
</dbReference>
<feature type="compositionally biased region" description="Polar residues" evidence="4">
    <location>
        <begin position="283"/>
        <end position="292"/>
    </location>
</feature>
<dbReference type="InterPro" id="IPR000704">
    <property type="entry name" value="Casein_kinase_II_reg-sub"/>
</dbReference>
<evidence type="ECO:0000313" key="6">
    <source>
        <dbReference type="Proteomes" id="UP001479436"/>
    </source>
</evidence>
<evidence type="ECO:0000256" key="2">
    <source>
        <dbReference type="ARBA" id="ARBA00045899"/>
    </source>
</evidence>
<gene>
    <name evidence="5" type="primary">CKB1_6</name>
    <name evidence="5" type="ORF">K7432_010702</name>
</gene>
<evidence type="ECO:0000313" key="5">
    <source>
        <dbReference type="EMBL" id="KAK9703480.1"/>
    </source>
</evidence>
<comment type="similarity">
    <text evidence="1 3">Belongs to the casein kinase 2 subunit beta family.</text>
</comment>
<evidence type="ECO:0000256" key="4">
    <source>
        <dbReference type="SAM" id="MobiDB-lite"/>
    </source>
</evidence>
<evidence type="ECO:0000256" key="1">
    <source>
        <dbReference type="ARBA" id="ARBA00006941"/>
    </source>
</evidence>
<dbReference type="PANTHER" id="PTHR11740:SF0">
    <property type="entry name" value="CASEIN KINASE II SUBUNIT BETA"/>
    <property type="match status" value="1"/>
</dbReference>
<evidence type="ECO:0000256" key="3">
    <source>
        <dbReference type="RuleBase" id="RU361268"/>
    </source>
</evidence>
<dbReference type="InterPro" id="IPR016149">
    <property type="entry name" value="Casein_kin_II_reg-sub_N"/>
</dbReference>
<sequence length="344" mass="38479">MDPADAEGSSKLLVDEQAIFSHELASESIHDSDIDSVSESVTWVAWFCSLSGNEYLIEVTDTFLEDDFNFTGLGSTVPFYREALEMILDIEPERKYSGADTSLIESSAERLYGLIHQRYILSRQGMNQMANKYERGDFGLCPRYYCNGTPMIPSGRSDSLGVEPVKLYCPNCLDLYTPPSSRFQSLDGAFFGTTFAHIFFMTFCPSIYTHFNTGTYTPRIYGFKLNERSNAGPHNRWLRMRYSLNDDSSESLSESDISSDSEGCRQIVPGFNGMRLRGEEVESLTSPAQGETTSRHDGAKSERSSMSRFSSRQPPDGSSLSLKEEKHESGAHNSSRHSTLCILS</sequence>
<dbReference type="EMBL" id="JASJQH010007632">
    <property type="protein sequence ID" value="KAK9703480.1"/>
    <property type="molecule type" value="Genomic_DNA"/>
</dbReference>
<dbReference type="PRINTS" id="PR00472">
    <property type="entry name" value="CASNKINASEII"/>
</dbReference>
<organism evidence="5 6">
    <name type="scientific">Basidiobolus ranarum</name>
    <dbReference type="NCBI Taxonomy" id="34480"/>
    <lineage>
        <taxon>Eukaryota</taxon>
        <taxon>Fungi</taxon>
        <taxon>Fungi incertae sedis</taxon>
        <taxon>Zoopagomycota</taxon>
        <taxon>Entomophthoromycotina</taxon>
        <taxon>Basidiobolomycetes</taxon>
        <taxon>Basidiobolales</taxon>
        <taxon>Basidiobolaceae</taxon>
        <taxon>Basidiobolus</taxon>
    </lineage>
</organism>
<comment type="function">
    <text evidence="2 3">Regulatory subunit of casein kinase II/CK2. As part of the kinase complex regulates the basal catalytic activity of the alpha subunit a constitutively active serine/threonine-protein kinase that phosphorylates a large number of substrates containing acidic residues C-terminal to the phosphorylated serine or threonine.</text>
</comment>
<dbReference type="InterPro" id="IPR035991">
    <property type="entry name" value="Casein_kinase_II_beta-like"/>
</dbReference>
<comment type="caution">
    <text evidence="5">The sequence shown here is derived from an EMBL/GenBank/DDBJ whole genome shotgun (WGS) entry which is preliminary data.</text>
</comment>
<dbReference type="Gene3D" id="2.20.25.20">
    <property type="match status" value="1"/>
</dbReference>
<dbReference type="Gene3D" id="1.10.1820.10">
    <property type="entry name" value="protein kinase ck2 holoenzyme, chain C, domain 1"/>
    <property type="match status" value="1"/>
</dbReference>
<dbReference type="Pfam" id="PF01214">
    <property type="entry name" value="CK_II_beta"/>
    <property type="match status" value="1"/>
</dbReference>
<dbReference type="PANTHER" id="PTHR11740">
    <property type="entry name" value="CASEIN KINASE II SUBUNIT BETA"/>
    <property type="match status" value="1"/>
</dbReference>
<dbReference type="SMART" id="SM01085">
    <property type="entry name" value="CK_II_beta"/>
    <property type="match status" value="1"/>
</dbReference>
<proteinExistence type="inferred from homology"/>
<reference evidence="5 6" key="1">
    <citation type="submission" date="2023-04" db="EMBL/GenBank/DDBJ databases">
        <title>Genome of Basidiobolus ranarum AG-B5.</title>
        <authorList>
            <person name="Stajich J.E."/>
            <person name="Carter-House D."/>
            <person name="Gryganskyi A."/>
        </authorList>
    </citation>
    <scope>NUCLEOTIDE SEQUENCE [LARGE SCALE GENOMIC DNA]</scope>
    <source>
        <strain evidence="5 6">AG-B5</strain>
    </source>
</reference>
<feature type="compositionally biased region" description="Basic and acidic residues" evidence="4">
    <location>
        <begin position="293"/>
        <end position="305"/>
    </location>
</feature>
<name>A0ABR2VW03_9FUNG</name>
<dbReference type="SUPFAM" id="SSF57798">
    <property type="entry name" value="Casein kinase II beta subunit"/>
    <property type="match status" value="1"/>
</dbReference>
<protein>
    <recommendedName>
        <fullName evidence="3">Casein kinase II subunit beta</fullName>
        <shortName evidence="3">CK II beta</shortName>
    </recommendedName>
</protein>
<comment type="subunit">
    <text evidence="3">Tetramer of two alpha and two beta subunits.</text>
</comment>
<keyword evidence="6" id="KW-1185">Reference proteome</keyword>
<accession>A0ABR2VW03</accession>